<name>A0A2P7S356_9HYPH</name>
<feature type="domain" description="ABC transmembrane type-1" evidence="8">
    <location>
        <begin position="81"/>
        <end position="265"/>
    </location>
</feature>
<evidence type="ECO:0000256" key="3">
    <source>
        <dbReference type="ARBA" id="ARBA00022475"/>
    </source>
</evidence>
<keyword evidence="5 7" id="KW-1133">Transmembrane helix</keyword>
<comment type="subcellular location">
    <subcellularLocation>
        <location evidence="1 7">Cell membrane</location>
        <topology evidence="1 7">Multi-pass membrane protein</topology>
    </subcellularLocation>
</comment>
<dbReference type="Pfam" id="PF00528">
    <property type="entry name" value="BPD_transp_1"/>
    <property type="match status" value="1"/>
</dbReference>
<sequence length="280" mass="30155">MGAVMAVIGRTEDGVRSSPVASALVWLAGIAREYGSLVLVLICWELVARLSLVPPYLMPPFNEVLVRIWAEIGDGTLWVNLLDTLRRTLVGFGIAVVAGVAIGLLLARSSTAEWLVGPLVSIGFPLPKIVFLPIFILWFGVYDTSKVIMIVCDAIFPVITATVAGAQGVERQIIWSARNLGAGERDLLWTIILPAAAPQILSGIEVSLPIALIVAVITEMMLGGTGIGAAMMESWRFAESTGVFAGLLELSIIGFLLIRSMNALRRRLLRWHAEAQADLV</sequence>
<dbReference type="InterPro" id="IPR035906">
    <property type="entry name" value="MetI-like_sf"/>
</dbReference>
<keyword evidence="3" id="KW-1003">Cell membrane</keyword>
<gene>
    <name evidence="9" type="ORF">C7I85_23620</name>
</gene>
<dbReference type="Gene3D" id="1.10.3720.10">
    <property type="entry name" value="MetI-like"/>
    <property type="match status" value="1"/>
</dbReference>
<keyword evidence="10" id="KW-1185">Reference proteome</keyword>
<evidence type="ECO:0000256" key="6">
    <source>
        <dbReference type="ARBA" id="ARBA00023136"/>
    </source>
</evidence>
<feature type="transmembrane region" description="Helical" evidence="7">
    <location>
        <begin position="187"/>
        <end position="217"/>
    </location>
</feature>
<evidence type="ECO:0000256" key="1">
    <source>
        <dbReference type="ARBA" id="ARBA00004651"/>
    </source>
</evidence>
<dbReference type="CDD" id="cd06261">
    <property type="entry name" value="TM_PBP2"/>
    <property type="match status" value="1"/>
</dbReference>
<evidence type="ECO:0000313" key="10">
    <source>
        <dbReference type="Proteomes" id="UP000240653"/>
    </source>
</evidence>
<organism evidence="9 10">
    <name type="scientific">Pseudaminobacter soli</name>
    <name type="common">ex Li et al. 2025</name>
    <dbReference type="NCBI Taxonomy" id="1295366"/>
    <lineage>
        <taxon>Bacteria</taxon>
        <taxon>Pseudomonadati</taxon>
        <taxon>Pseudomonadota</taxon>
        <taxon>Alphaproteobacteria</taxon>
        <taxon>Hyphomicrobiales</taxon>
        <taxon>Phyllobacteriaceae</taxon>
        <taxon>Pseudaminobacter</taxon>
    </lineage>
</organism>
<protein>
    <recommendedName>
        <fullName evidence="8">ABC transmembrane type-1 domain-containing protein</fullName>
    </recommendedName>
</protein>
<comment type="similarity">
    <text evidence="7">Belongs to the binding-protein-dependent transport system permease family.</text>
</comment>
<evidence type="ECO:0000256" key="7">
    <source>
        <dbReference type="RuleBase" id="RU363032"/>
    </source>
</evidence>
<keyword evidence="2 7" id="KW-0813">Transport</keyword>
<feature type="transmembrane region" description="Helical" evidence="7">
    <location>
        <begin position="147"/>
        <end position="166"/>
    </location>
</feature>
<dbReference type="InterPro" id="IPR000515">
    <property type="entry name" value="MetI-like"/>
</dbReference>
<feature type="transmembrane region" description="Helical" evidence="7">
    <location>
        <begin position="88"/>
        <end position="107"/>
    </location>
</feature>
<dbReference type="PROSITE" id="PS50928">
    <property type="entry name" value="ABC_TM1"/>
    <property type="match status" value="1"/>
</dbReference>
<proteinExistence type="inferred from homology"/>
<reference evidence="9 10" key="1">
    <citation type="submission" date="2018-03" db="EMBL/GenBank/DDBJ databases">
        <title>The draft genome of Mesorhizobium soli JCM 19897.</title>
        <authorList>
            <person name="Li L."/>
            <person name="Liu L."/>
            <person name="Liang L."/>
            <person name="Wang T."/>
            <person name="Zhang X."/>
        </authorList>
    </citation>
    <scope>NUCLEOTIDE SEQUENCE [LARGE SCALE GENOMIC DNA]</scope>
    <source>
        <strain evidence="9 10">JCM 19897</strain>
    </source>
</reference>
<dbReference type="GO" id="GO:0005886">
    <property type="term" value="C:plasma membrane"/>
    <property type="evidence" value="ECO:0007669"/>
    <property type="project" value="UniProtKB-SubCell"/>
</dbReference>
<dbReference type="GO" id="GO:0055085">
    <property type="term" value="P:transmembrane transport"/>
    <property type="evidence" value="ECO:0007669"/>
    <property type="project" value="InterPro"/>
</dbReference>
<evidence type="ECO:0000259" key="8">
    <source>
        <dbReference type="PROSITE" id="PS50928"/>
    </source>
</evidence>
<keyword evidence="6 7" id="KW-0472">Membrane</keyword>
<dbReference type="AlphaFoldDB" id="A0A2P7S356"/>
<evidence type="ECO:0000256" key="5">
    <source>
        <dbReference type="ARBA" id="ARBA00022989"/>
    </source>
</evidence>
<evidence type="ECO:0000313" key="9">
    <source>
        <dbReference type="EMBL" id="PSJ56876.1"/>
    </source>
</evidence>
<dbReference type="Proteomes" id="UP000240653">
    <property type="component" value="Unassembled WGS sequence"/>
</dbReference>
<evidence type="ECO:0000256" key="4">
    <source>
        <dbReference type="ARBA" id="ARBA00022692"/>
    </source>
</evidence>
<feature type="transmembrane region" description="Helical" evidence="7">
    <location>
        <begin position="37"/>
        <end position="57"/>
    </location>
</feature>
<feature type="transmembrane region" description="Helical" evidence="7">
    <location>
        <begin position="237"/>
        <end position="258"/>
    </location>
</feature>
<accession>A0A2P7S356</accession>
<comment type="caution">
    <text evidence="9">The sequence shown here is derived from an EMBL/GenBank/DDBJ whole genome shotgun (WGS) entry which is preliminary data.</text>
</comment>
<dbReference type="PANTHER" id="PTHR30151">
    <property type="entry name" value="ALKANE SULFONATE ABC TRANSPORTER-RELATED, MEMBRANE SUBUNIT"/>
    <property type="match status" value="1"/>
</dbReference>
<dbReference type="SUPFAM" id="SSF161098">
    <property type="entry name" value="MetI-like"/>
    <property type="match status" value="1"/>
</dbReference>
<evidence type="ECO:0000256" key="2">
    <source>
        <dbReference type="ARBA" id="ARBA00022448"/>
    </source>
</evidence>
<dbReference type="PANTHER" id="PTHR30151:SF0">
    <property type="entry name" value="ABC TRANSPORTER PERMEASE PROTEIN MJ0413-RELATED"/>
    <property type="match status" value="1"/>
</dbReference>
<dbReference type="EMBL" id="PXYL01000016">
    <property type="protein sequence ID" value="PSJ56876.1"/>
    <property type="molecule type" value="Genomic_DNA"/>
</dbReference>
<keyword evidence="4 7" id="KW-0812">Transmembrane</keyword>
<dbReference type="OrthoDB" id="9799271at2"/>
<feature type="transmembrane region" description="Helical" evidence="7">
    <location>
        <begin position="119"/>
        <end position="141"/>
    </location>
</feature>